<gene>
    <name evidence="1" type="ORF">SSP24_70780</name>
</gene>
<organism evidence="1 2">
    <name type="scientific">Streptomyces spinoverrucosus</name>
    <dbReference type="NCBI Taxonomy" id="284043"/>
    <lineage>
        <taxon>Bacteria</taxon>
        <taxon>Bacillati</taxon>
        <taxon>Actinomycetota</taxon>
        <taxon>Actinomycetes</taxon>
        <taxon>Kitasatosporales</taxon>
        <taxon>Streptomycetaceae</taxon>
        <taxon>Streptomyces</taxon>
    </lineage>
</organism>
<evidence type="ECO:0000313" key="2">
    <source>
        <dbReference type="Proteomes" id="UP000317881"/>
    </source>
</evidence>
<dbReference type="EMBL" id="BJND01000071">
    <property type="protein sequence ID" value="GEC09423.1"/>
    <property type="molecule type" value="Genomic_DNA"/>
</dbReference>
<name>A0A4Y3VS13_9ACTN</name>
<keyword evidence="2" id="KW-1185">Reference proteome</keyword>
<protein>
    <submittedName>
        <fullName evidence="1">Uncharacterized protein</fullName>
    </submittedName>
</protein>
<sequence length="78" mass="7706">MSDALGEADAVSGADSVAVGSVVGSDAYAAGAASSAIGAIAADTAAAARARRSFMKTYLLSRKGSAYGVRVWPLVLQV</sequence>
<dbReference type="AlphaFoldDB" id="A0A4Y3VS13"/>
<evidence type="ECO:0000313" key="1">
    <source>
        <dbReference type="EMBL" id="GEC09423.1"/>
    </source>
</evidence>
<dbReference type="Proteomes" id="UP000317881">
    <property type="component" value="Unassembled WGS sequence"/>
</dbReference>
<proteinExistence type="predicted"/>
<reference evidence="1 2" key="1">
    <citation type="submission" date="2019-06" db="EMBL/GenBank/DDBJ databases">
        <title>Whole genome shotgun sequence of Streptomyces spinoverrucosus NBRC 14228.</title>
        <authorList>
            <person name="Hosoyama A."/>
            <person name="Uohara A."/>
            <person name="Ohji S."/>
            <person name="Ichikawa N."/>
        </authorList>
    </citation>
    <scope>NUCLEOTIDE SEQUENCE [LARGE SCALE GENOMIC DNA]</scope>
    <source>
        <strain evidence="1 2">NBRC 14228</strain>
    </source>
</reference>
<comment type="caution">
    <text evidence="1">The sequence shown here is derived from an EMBL/GenBank/DDBJ whole genome shotgun (WGS) entry which is preliminary data.</text>
</comment>
<accession>A0A4Y3VS13</accession>